<gene>
    <name evidence="1" type="ORF">EMLJLAPB_00369</name>
</gene>
<name>A0A811TAN9_9EURY</name>
<proteinExistence type="predicted"/>
<reference evidence="1" key="1">
    <citation type="submission" date="2020-10" db="EMBL/GenBank/DDBJ databases">
        <authorList>
            <person name="Hahn C.J."/>
            <person name="Laso-Perez R."/>
            <person name="Vulcano F."/>
            <person name="Vaziourakis K.-M."/>
            <person name="Stokke R."/>
            <person name="Steen I.H."/>
            <person name="Teske A."/>
            <person name="Boetius A."/>
            <person name="Liebeke M."/>
            <person name="Amann R."/>
            <person name="Knittel K."/>
        </authorList>
    </citation>
    <scope>NUCLEOTIDE SEQUENCE</scope>
    <source>
        <strain evidence="1">Gfbio:e3339647-f889-4370-9287-4fb5cb688e4c:AG392D22_GoMArc1</strain>
    </source>
</reference>
<accession>A0A811TAN9</accession>
<evidence type="ECO:0000313" key="2">
    <source>
        <dbReference type="Proteomes" id="UP000634805"/>
    </source>
</evidence>
<protein>
    <recommendedName>
        <fullName evidence="3">DUF4145 domain-containing protein</fullName>
    </recommendedName>
</protein>
<dbReference type="EMBL" id="CAJHIS010000007">
    <property type="protein sequence ID" value="CAD6492790.1"/>
    <property type="molecule type" value="Genomic_DNA"/>
</dbReference>
<comment type="caution">
    <text evidence="1">The sequence shown here is derived from an EMBL/GenBank/DDBJ whole genome shotgun (WGS) entry which is preliminary data.</text>
</comment>
<organism evidence="1 2">
    <name type="scientific">Candidatus Argoarchaeum ethanivorans</name>
    <dbReference type="NCBI Taxonomy" id="2608793"/>
    <lineage>
        <taxon>Archaea</taxon>
        <taxon>Methanobacteriati</taxon>
        <taxon>Methanobacteriota</taxon>
        <taxon>Stenosarchaea group</taxon>
        <taxon>Methanomicrobia</taxon>
        <taxon>Methanosarcinales</taxon>
        <taxon>Methanosarcinales incertae sedis</taxon>
        <taxon>GOM Arc I cluster</taxon>
        <taxon>Candidatus Argoarchaeum</taxon>
    </lineage>
</organism>
<dbReference type="AlphaFoldDB" id="A0A811TAN9"/>
<evidence type="ECO:0000313" key="1">
    <source>
        <dbReference type="EMBL" id="CAD6492790.1"/>
    </source>
</evidence>
<sequence>MANLKPVEKKYFEDIFGMSSGYVLGYTNATFAELFRDVVGINISDDKYAFNGDSKAKRLRAFWELESDEIVGKVLEDLLEIWKYDQKRESKTVDHNIYKKGLKIVYRLLGKQYDDDVKKEEDFLKRDFEINLSQLNLTSGLSDIIEQRITEIQICLKNNASLAVIFLCGSVLEGLLLNFTTKYPQKFNTSRSAPKNKEGKIKRFHEWTLNDLINVAHEIGFLGLDIKKHSHSMRDFRNYMHPYQQMVSKFTPDEHTAQISWKVLQAAIADLSKAEE</sequence>
<dbReference type="Proteomes" id="UP000634805">
    <property type="component" value="Unassembled WGS sequence"/>
</dbReference>
<evidence type="ECO:0008006" key="3">
    <source>
        <dbReference type="Google" id="ProtNLM"/>
    </source>
</evidence>